<dbReference type="InterPro" id="IPR051338">
    <property type="entry name" value="NodU/CmcH_Carbamoyltrnsfr"/>
</dbReference>
<proteinExistence type="predicted"/>
<dbReference type="OrthoDB" id="3239at10239"/>
<organism evidence="2 3">
    <name type="scientific">Synechococcus phage S-WAM1</name>
    <dbReference type="NCBI Taxonomy" id="1815521"/>
    <lineage>
        <taxon>Viruses</taxon>
        <taxon>Duplodnaviria</taxon>
        <taxon>Heunggongvirae</taxon>
        <taxon>Uroviricota</taxon>
        <taxon>Caudoviricetes</taxon>
        <taxon>Pantevenvirales</taxon>
        <taxon>Kyanoviridae</taxon>
        <taxon>Sokavirus</taxon>
        <taxon>Sokavirus swam1</taxon>
    </lineage>
</organism>
<dbReference type="Gene3D" id="3.90.870.20">
    <property type="entry name" value="Carbamoyltransferase, C-terminal domain"/>
    <property type="match status" value="1"/>
</dbReference>
<dbReference type="Gene3D" id="3.30.420.40">
    <property type="match status" value="1"/>
</dbReference>
<keyword evidence="3" id="KW-1185">Reference proteome</keyword>
<dbReference type="RefSeq" id="YP_009325135.1">
    <property type="nucleotide sequence ID" value="NC_031944.1"/>
</dbReference>
<dbReference type="CDD" id="cd24033">
    <property type="entry name" value="ASKHA_NBD_NodU_CmcH-like_N"/>
    <property type="match status" value="1"/>
</dbReference>
<sequence>MKFLGLRVEDHDSNLTYTDGTKVKYLSTERYFGIKHHGFNNTWQWSDILDHWDITIEDIDALAIISDQIQFDHGELYREIDLGLNCRCFAVDHHWAHVLSQWTVGIPTKNYVFDGYGSNERSHSLFANRELVTEYNVNEHGSIGIEMAKVGATLGLKDVTPDGLDLAGKVMGLAAYGLIDKDYFQKMDQYPLSQIKEIWNYDSWDRKWDNDFDINWLRTVHELTSRKLADLLVGMVDNVYSTDTVGFTGGVAQNCVFVGDAIQKGAKLSTIPHANDCGLSLGAVEFLRQHFHEEEFDATGFPFWQDDEGTDEVTDDTIVTMAEEIAAGNIVGWYQGHGEIGPRALGARSILCNPRIKNMKDALNSRVKHREHFRPFGASVLYEDVQDHFVGVSQPIPWMNASFQCKDENLAAVTHVDGSCRIQTVDGDGQYARLLRAYRELTGSSVILNTSLNLGGKPIASKHWEAKELFSKTDMDFLVIGNDVLHK</sequence>
<evidence type="ECO:0000313" key="2">
    <source>
        <dbReference type="EMBL" id="AOV61619.1"/>
    </source>
</evidence>
<dbReference type="GeneID" id="30310099"/>
<dbReference type="GO" id="GO:0016740">
    <property type="term" value="F:transferase activity"/>
    <property type="evidence" value="ECO:0007669"/>
    <property type="project" value="UniProtKB-KW"/>
</dbReference>
<dbReference type="Pfam" id="PF16861">
    <property type="entry name" value="Carbam_trans_C"/>
    <property type="match status" value="1"/>
</dbReference>
<dbReference type="Proteomes" id="UP000204364">
    <property type="component" value="Segment"/>
</dbReference>
<evidence type="ECO:0000259" key="1">
    <source>
        <dbReference type="Pfam" id="PF16861"/>
    </source>
</evidence>
<reference evidence="2 3" key="1">
    <citation type="journal article" date="2016" name="Virology">
        <title>The genomic content and context of auxiliary metabolic genes in marine cyanomyoviruses.</title>
        <authorList>
            <person name="Crummett L.T."/>
            <person name="Puxty R.J."/>
            <person name="Weihe C."/>
            <person name="Marston M.F."/>
            <person name="Martiny J.B."/>
        </authorList>
    </citation>
    <scope>NUCLEOTIDE SEQUENCE [LARGE SCALE GENOMIC DNA]</scope>
    <source>
        <strain evidence="2">0810PA09</strain>
    </source>
</reference>
<dbReference type="EMBL" id="KU686210">
    <property type="protein sequence ID" value="AOV61619.1"/>
    <property type="molecule type" value="Genomic_DNA"/>
</dbReference>
<dbReference type="KEGG" id="vg:30310099"/>
<accession>A0A1D8KSL5</accession>
<evidence type="ECO:0000313" key="3">
    <source>
        <dbReference type="Proteomes" id="UP000204364"/>
    </source>
</evidence>
<gene>
    <name evidence="2" type="ORF">P090810_146</name>
</gene>
<dbReference type="InterPro" id="IPR038152">
    <property type="entry name" value="Carbam_trans_C_sf"/>
</dbReference>
<dbReference type="PANTHER" id="PTHR34847">
    <property type="entry name" value="NODULATION PROTEIN U"/>
    <property type="match status" value="1"/>
</dbReference>
<dbReference type="PANTHER" id="PTHR34847:SF1">
    <property type="entry name" value="NODULATION PROTEIN U"/>
    <property type="match status" value="1"/>
</dbReference>
<protein>
    <submittedName>
        <fullName evidence="2">Carbamoyltransferase</fullName>
    </submittedName>
</protein>
<keyword evidence="2" id="KW-0808">Transferase</keyword>
<dbReference type="InterPro" id="IPR031730">
    <property type="entry name" value="Carbam_trans_C"/>
</dbReference>
<name>A0A1D8KSL5_9CAUD</name>
<feature type="domain" description="Carbamoyltransferase C-terminal" evidence="1">
    <location>
        <begin position="322"/>
        <end position="487"/>
    </location>
</feature>